<dbReference type="GO" id="GO:0005737">
    <property type="term" value="C:cytoplasm"/>
    <property type="evidence" value="ECO:0007669"/>
    <property type="project" value="UniProtKB-SubCell"/>
</dbReference>
<dbReference type="GO" id="GO:0005524">
    <property type="term" value="F:ATP binding"/>
    <property type="evidence" value="ECO:0007669"/>
    <property type="project" value="UniProtKB-UniRule"/>
</dbReference>
<gene>
    <name evidence="8 12" type="primary">argS</name>
    <name evidence="12" type="ORF">COV87_04135</name>
</gene>
<dbReference type="EC" id="6.1.1.19" evidence="8"/>
<sequence>MESRIKRLITRAVLVLQPDFGGDISLSIPQLQFGDFSSNVALILAKKLKRNPFEIAIQIADSVQSNENIEKCVAIKPGFVNVWIKKNCIFEALNRPLEEKLGSSDSLAGVKIMVEYTDPNFFKEFHVGHLYSNIVGESLTRIFEVNGAIVKRANYQGDVGMHVSKYLWGAQEKMKKEELTIQIISTLNTSDRAKFMGQSYALGTQTYESNEQAKKEMQEINRKVYTNDPTIHDLYENSRTWTLEYYETIYERLGTHFDYYYFEREAGKVGLEFVKENLKKDIFKESEGAIVFKGEEYGLHTRVFVNSAGFPTYEAKDLGLAPTKYKDFPYDKSLIVVGSEIKEYFTVVMKALELINPELRKKTSHVFHGMVNVPEGKMSSRLGNVITANWLLDETQKKALQKMQEVTKTNVLKARVDTQKQNSTAEIVGMAAIKYALLKNGIGGNITFNFDESVSFEGNSGPYLQYTYVRCQSVLERNNLNDMVFNYSEDLIMNDEEQALMRFMYQFPENVKRAAVAQNPSIIATYLFNLAQQFNVFYQNNSILKSGGEQKQLRLFLTVSTARIIKEGLYLLGIKTVQKM</sequence>
<keyword evidence="5 8" id="KW-0648">Protein biosynthesis</keyword>
<dbReference type="SUPFAM" id="SSF55190">
    <property type="entry name" value="Arginyl-tRNA synthetase (ArgRS), N-terminal 'additional' domain"/>
    <property type="match status" value="1"/>
</dbReference>
<keyword evidence="4 8" id="KW-0067">ATP-binding</keyword>
<dbReference type="Pfam" id="PF00750">
    <property type="entry name" value="tRNA-synt_1d"/>
    <property type="match status" value="1"/>
</dbReference>
<evidence type="ECO:0000256" key="2">
    <source>
        <dbReference type="ARBA" id="ARBA00022598"/>
    </source>
</evidence>
<dbReference type="InterPro" id="IPR035684">
    <property type="entry name" value="ArgRS_core"/>
</dbReference>
<dbReference type="Proteomes" id="UP000229497">
    <property type="component" value="Unassembled WGS sequence"/>
</dbReference>
<keyword evidence="8" id="KW-0963">Cytoplasm</keyword>
<dbReference type="InterPro" id="IPR008909">
    <property type="entry name" value="DALR_anticod-bd"/>
</dbReference>
<comment type="caution">
    <text evidence="12">The sequence shown here is derived from an EMBL/GenBank/DDBJ whole genome shotgun (WGS) entry which is preliminary data.</text>
</comment>
<comment type="subcellular location">
    <subcellularLocation>
        <location evidence="8">Cytoplasm</location>
    </subcellularLocation>
</comment>
<dbReference type="Pfam" id="PF05746">
    <property type="entry name" value="DALR_1"/>
    <property type="match status" value="1"/>
</dbReference>
<dbReference type="InterPro" id="IPR009080">
    <property type="entry name" value="tRNAsynth_Ia_anticodon-bd"/>
</dbReference>
<evidence type="ECO:0000259" key="11">
    <source>
        <dbReference type="SMART" id="SM01016"/>
    </source>
</evidence>
<dbReference type="SUPFAM" id="SSF52374">
    <property type="entry name" value="Nucleotidylyl transferase"/>
    <property type="match status" value="1"/>
</dbReference>
<proteinExistence type="inferred from homology"/>
<dbReference type="SMART" id="SM01016">
    <property type="entry name" value="Arg_tRNA_synt_N"/>
    <property type="match status" value="1"/>
</dbReference>
<keyword evidence="3 8" id="KW-0547">Nucleotide-binding</keyword>
<dbReference type="Gene3D" id="1.10.730.10">
    <property type="entry name" value="Isoleucyl-tRNA Synthetase, Domain 1"/>
    <property type="match status" value="1"/>
</dbReference>
<dbReference type="PANTHER" id="PTHR11956:SF5">
    <property type="entry name" value="ARGININE--TRNA LIGASE, CYTOPLASMIC"/>
    <property type="match status" value="1"/>
</dbReference>
<evidence type="ECO:0000256" key="7">
    <source>
        <dbReference type="ARBA" id="ARBA00049339"/>
    </source>
</evidence>
<dbReference type="InterPro" id="IPR001278">
    <property type="entry name" value="Arg-tRNA-ligase"/>
</dbReference>
<protein>
    <recommendedName>
        <fullName evidence="8">Arginine--tRNA ligase</fullName>
        <ecNumber evidence="8">6.1.1.19</ecNumber>
    </recommendedName>
    <alternativeName>
        <fullName evidence="8">Arginyl-tRNA synthetase</fullName>
        <shortName evidence="8">ArgRS</shortName>
    </alternativeName>
</protein>
<dbReference type="EMBL" id="PCVK01000117">
    <property type="protein sequence ID" value="PIQ71315.1"/>
    <property type="molecule type" value="Genomic_DNA"/>
</dbReference>
<keyword evidence="6 8" id="KW-0030">Aminoacyl-tRNA synthetase</keyword>
<dbReference type="Gene3D" id="3.40.50.620">
    <property type="entry name" value="HUPs"/>
    <property type="match status" value="1"/>
</dbReference>
<dbReference type="SUPFAM" id="SSF47323">
    <property type="entry name" value="Anticodon-binding domain of a subclass of class I aminoacyl-tRNA synthetases"/>
    <property type="match status" value="1"/>
</dbReference>
<dbReference type="Pfam" id="PF03485">
    <property type="entry name" value="Arg_tRNA_synt_N"/>
    <property type="match status" value="1"/>
</dbReference>
<evidence type="ECO:0000313" key="13">
    <source>
        <dbReference type="Proteomes" id="UP000229497"/>
    </source>
</evidence>
<accession>A0A2H0KJA3</accession>
<comment type="caution">
    <text evidence="8">Lacks conserved residue(s) required for the propagation of feature annotation.</text>
</comment>
<dbReference type="Gene3D" id="3.30.1360.70">
    <property type="entry name" value="Arginyl tRNA synthetase N-terminal domain"/>
    <property type="match status" value="1"/>
</dbReference>
<feature type="domain" description="DALR anticodon binding" evidence="10">
    <location>
        <begin position="464"/>
        <end position="580"/>
    </location>
</feature>
<dbReference type="InterPro" id="IPR036695">
    <property type="entry name" value="Arg-tRNA-synth_N_sf"/>
</dbReference>
<evidence type="ECO:0000256" key="4">
    <source>
        <dbReference type="ARBA" id="ARBA00022840"/>
    </source>
</evidence>
<name>A0A2H0KJA3_9BACT</name>
<keyword evidence="2 8" id="KW-0436">Ligase</keyword>
<dbReference type="AlphaFoldDB" id="A0A2H0KJA3"/>
<evidence type="ECO:0000259" key="10">
    <source>
        <dbReference type="SMART" id="SM00836"/>
    </source>
</evidence>
<dbReference type="NCBIfam" id="TIGR00456">
    <property type="entry name" value="argS"/>
    <property type="match status" value="1"/>
</dbReference>
<comment type="similarity">
    <text evidence="1 8 9">Belongs to the class-I aminoacyl-tRNA synthetase family.</text>
</comment>
<dbReference type="GO" id="GO:0004814">
    <property type="term" value="F:arginine-tRNA ligase activity"/>
    <property type="evidence" value="ECO:0007669"/>
    <property type="project" value="UniProtKB-UniRule"/>
</dbReference>
<feature type="domain" description="Arginyl tRNA synthetase N-terminal" evidence="11">
    <location>
        <begin position="3"/>
        <end position="84"/>
    </location>
</feature>
<dbReference type="InterPro" id="IPR014729">
    <property type="entry name" value="Rossmann-like_a/b/a_fold"/>
</dbReference>
<evidence type="ECO:0000256" key="6">
    <source>
        <dbReference type="ARBA" id="ARBA00023146"/>
    </source>
</evidence>
<evidence type="ECO:0000256" key="8">
    <source>
        <dbReference type="HAMAP-Rule" id="MF_00123"/>
    </source>
</evidence>
<dbReference type="InterPro" id="IPR005148">
    <property type="entry name" value="Arg-tRNA-synth_N"/>
</dbReference>
<comment type="catalytic activity">
    <reaction evidence="7 8">
        <text>tRNA(Arg) + L-arginine + ATP = L-arginyl-tRNA(Arg) + AMP + diphosphate</text>
        <dbReference type="Rhea" id="RHEA:20301"/>
        <dbReference type="Rhea" id="RHEA-COMP:9658"/>
        <dbReference type="Rhea" id="RHEA-COMP:9673"/>
        <dbReference type="ChEBI" id="CHEBI:30616"/>
        <dbReference type="ChEBI" id="CHEBI:32682"/>
        <dbReference type="ChEBI" id="CHEBI:33019"/>
        <dbReference type="ChEBI" id="CHEBI:78442"/>
        <dbReference type="ChEBI" id="CHEBI:78513"/>
        <dbReference type="ChEBI" id="CHEBI:456215"/>
        <dbReference type="EC" id="6.1.1.19"/>
    </reaction>
</comment>
<dbReference type="SMART" id="SM00836">
    <property type="entry name" value="DALR_1"/>
    <property type="match status" value="1"/>
</dbReference>
<evidence type="ECO:0000256" key="3">
    <source>
        <dbReference type="ARBA" id="ARBA00022741"/>
    </source>
</evidence>
<organism evidence="12 13">
    <name type="scientific">Candidatus Roizmanbacteria bacterium CG11_big_fil_rev_8_21_14_0_20_37_16</name>
    <dbReference type="NCBI Taxonomy" id="1974857"/>
    <lineage>
        <taxon>Bacteria</taxon>
        <taxon>Candidatus Roizmaniibacteriota</taxon>
    </lineage>
</organism>
<evidence type="ECO:0000256" key="5">
    <source>
        <dbReference type="ARBA" id="ARBA00022917"/>
    </source>
</evidence>
<comment type="subunit">
    <text evidence="8">Monomer.</text>
</comment>
<dbReference type="PANTHER" id="PTHR11956">
    <property type="entry name" value="ARGINYL-TRNA SYNTHETASE"/>
    <property type="match status" value="1"/>
</dbReference>
<dbReference type="HAMAP" id="MF_00123">
    <property type="entry name" value="Arg_tRNA_synth"/>
    <property type="match status" value="1"/>
</dbReference>
<evidence type="ECO:0000256" key="1">
    <source>
        <dbReference type="ARBA" id="ARBA00005594"/>
    </source>
</evidence>
<dbReference type="GO" id="GO:0006420">
    <property type="term" value="P:arginyl-tRNA aminoacylation"/>
    <property type="evidence" value="ECO:0007669"/>
    <property type="project" value="UniProtKB-UniRule"/>
</dbReference>
<evidence type="ECO:0000256" key="9">
    <source>
        <dbReference type="RuleBase" id="RU363038"/>
    </source>
</evidence>
<reference evidence="12 13" key="1">
    <citation type="submission" date="2017-09" db="EMBL/GenBank/DDBJ databases">
        <title>Depth-based differentiation of microbial function through sediment-hosted aquifers and enrichment of novel symbionts in the deep terrestrial subsurface.</title>
        <authorList>
            <person name="Probst A.J."/>
            <person name="Ladd B."/>
            <person name="Jarett J.K."/>
            <person name="Geller-Mcgrath D.E."/>
            <person name="Sieber C.M."/>
            <person name="Emerson J.B."/>
            <person name="Anantharaman K."/>
            <person name="Thomas B.C."/>
            <person name="Malmstrom R."/>
            <person name="Stieglmeier M."/>
            <person name="Klingl A."/>
            <person name="Woyke T."/>
            <person name="Ryan C.M."/>
            <person name="Banfield J.F."/>
        </authorList>
    </citation>
    <scope>NUCLEOTIDE SEQUENCE [LARGE SCALE GENOMIC DNA]</scope>
    <source>
        <strain evidence="12">CG11_big_fil_rev_8_21_14_0_20_37_16</strain>
    </source>
</reference>
<evidence type="ECO:0000313" key="12">
    <source>
        <dbReference type="EMBL" id="PIQ71315.1"/>
    </source>
</evidence>
<dbReference type="PRINTS" id="PR01038">
    <property type="entry name" value="TRNASYNTHARG"/>
</dbReference>
<dbReference type="FunFam" id="1.10.730.10:FF:000006">
    <property type="entry name" value="Arginyl-tRNA synthetase 2, mitochondrial"/>
    <property type="match status" value="1"/>
</dbReference>